<feature type="compositionally biased region" description="Basic residues" evidence="1">
    <location>
        <begin position="79"/>
        <end position="89"/>
    </location>
</feature>
<protein>
    <submittedName>
        <fullName evidence="2">Uncharacterized protein</fullName>
    </submittedName>
</protein>
<proteinExistence type="predicted"/>
<feature type="compositionally biased region" description="Basic and acidic residues" evidence="1">
    <location>
        <begin position="64"/>
        <end position="73"/>
    </location>
</feature>
<feature type="compositionally biased region" description="Basic residues" evidence="1">
    <location>
        <begin position="98"/>
        <end position="107"/>
    </location>
</feature>
<dbReference type="AlphaFoldDB" id="A0A8H7F0C0"/>
<sequence>MRRLERERQREEREAAKEWRRRMRERRRLAARLRRHGWEGVEVREDDQGLDEIREGLGLPEYSAEPKDGDRSVPEGSTGKKRRLNKLFKRKEDDGERKRRWFGRRGKRGESPPPAYAD</sequence>
<comment type="caution">
    <text evidence="2">The sequence shown here is derived from an EMBL/GenBank/DDBJ whole genome shotgun (WGS) entry which is preliminary data.</text>
</comment>
<evidence type="ECO:0000256" key="1">
    <source>
        <dbReference type="SAM" id="MobiDB-lite"/>
    </source>
</evidence>
<organism evidence="2 3">
    <name type="scientific">Agaricus bisporus var. burnettii</name>
    <dbReference type="NCBI Taxonomy" id="192524"/>
    <lineage>
        <taxon>Eukaryota</taxon>
        <taxon>Fungi</taxon>
        <taxon>Dikarya</taxon>
        <taxon>Basidiomycota</taxon>
        <taxon>Agaricomycotina</taxon>
        <taxon>Agaricomycetes</taxon>
        <taxon>Agaricomycetidae</taxon>
        <taxon>Agaricales</taxon>
        <taxon>Agaricineae</taxon>
        <taxon>Agaricaceae</taxon>
        <taxon>Agaricus</taxon>
    </lineage>
</organism>
<dbReference type="Proteomes" id="UP000629468">
    <property type="component" value="Unassembled WGS sequence"/>
</dbReference>
<feature type="region of interest" description="Disordered" evidence="1">
    <location>
        <begin position="49"/>
        <end position="118"/>
    </location>
</feature>
<reference evidence="2 3" key="1">
    <citation type="journal article" name="Sci. Rep.">
        <title>Telomere-to-telomere assembled and centromere annotated genomes of the two main subspecies of the button mushroom Agaricus bisporus reveal especially polymorphic chromosome ends.</title>
        <authorList>
            <person name="Sonnenberg A.S.M."/>
            <person name="Sedaghat-Telgerd N."/>
            <person name="Lavrijssen B."/>
            <person name="Ohm R.A."/>
            <person name="Hendrickx P.M."/>
            <person name="Scholtmeijer K."/>
            <person name="Baars J.J.P."/>
            <person name="van Peer A."/>
        </authorList>
    </citation>
    <scope>NUCLEOTIDE SEQUENCE [LARGE SCALE GENOMIC DNA]</scope>
    <source>
        <strain evidence="2 3">H119_p4</strain>
    </source>
</reference>
<evidence type="ECO:0000313" key="2">
    <source>
        <dbReference type="EMBL" id="KAF7770880.1"/>
    </source>
</evidence>
<accession>A0A8H7F0C0</accession>
<gene>
    <name evidence="2" type="ORF">Agabi119p4_6854</name>
</gene>
<dbReference type="EMBL" id="JABXXO010000009">
    <property type="protein sequence ID" value="KAF7770880.1"/>
    <property type="molecule type" value="Genomic_DNA"/>
</dbReference>
<name>A0A8H7F0C0_AGABI</name>
<evidence type="ECO:0000313" key="3">
    <source>
        <dbReference type="Proteomes" id="UP000629468"/>
    </source>
</evidence>